<evidence type="ECO:0000313" key="4">
    <source>
        <dbReference type="Proteomes" id="UP000036987"/>
    </source>
</evidence>
<protein>
    <submittedName>
        <fullName evidence="3">Uncharacterized protein</fullName>
    </submittedName>
</protein>
<dbReference type="Gene3D" id="1.20.1740.10">
    <property type="entry name" value="Amino acid/polyamine transporter I"/>
    <property type="match status" value="1"/>
</dbReference>
<comment type="caution">
    <text evidence="3">The sequence shown here is derived from an EMBL/GenBank/DDBJ whole genome shotgun (WGS) entry which is preliminary data.</text>
</comment>
<keyword evidence="4" id="KW-1185">Reference proteome</keyword>
<evidence type="ECO:0000256" key="2">
    <source>
        <dbReference type="SAM" id="Phobius"/>
    </source>
</evidence>
<accession>A0A0K9NZ23</accession>
<keyword evidence="2" id="KW-1133">Transmembrane helix</keyword>
<dbReference type="PANTHER" id="PTHR43243:SF100">
    <property type="entry name" value="CATIONIC AMINO ACID TRANSPORTER C-TERMINAL DOMAIN-CONTAINING PROTEIN"/>
    <property type="match status" value="1"/>
</dbReference>
<evidence type="ECO:0000313" key="3">
    <source>
        <dbReference type="EMBL" id="KMZ62071.1"/>
    </source>
</evidence>
<keyword evidence="2" id="KW-0472">Membrane</keyword>
<sequence length="108" mass="12317">MCRSLDTHEINELTMKNIIGMKNLTRWDLIYFGICSVISAVIFVLTDLQARNVAGLTIILSFDVPGISTLLSVFCYIEFVIEIPVSRGFFAYLRVELNWGVRCAHRGW</sequence>
<dbReference type="Proteomes" id="UP000036987">
    <property type="component" value="Unassembled WGS sequence"/>
</dbReference>
<gene>
    <name evidence="3" type="ORF">ZOSMA_493G00010</name>
</gene>
<dbReference type="OrthoDB" id="782359at2759"/>
<reference evidence="4" key="1">
    <citation type="journal article" date="2016" name="Nature">
        <title>The genome of the seagrass Zostera marina reveals angiosperm adaptation to the sea.</title>
        <authorList>
            <person name="Olsen J.L."/>
            <person name="Rouze P."/>
            <person name="Verhelst B."/>
            <person name="Lin Y.-C."/>
            <person name="Bayer T."/>
            <person name="Collen J."/>
            <person name="Dattolo E."/>
            <person name="De Paoli E."/>
            <person name="Dittami S."/>
            <person name="Maumus F."/>
            <person name="Michel G."/>
            <person name="Kersting A."/>
            <person name="Lauritano C."/>
            <person name="Lohaus R."/>
            <person name="Toepel M."/>
            <person name="Tonon T."/>
            <person name="Vanneste K."/>
            <person name="Amirebrahimi M."/>
            <person name="Brakel J."/>
            <person name="Bostroem C."/>
            <person name="Chovatia M."/>
            <person name="Grimwood J."/>
            <person name="Jenkins J.W."/>
            <person name="Jueterbock A."/>
            <person name="Mraz A."/>
            <person name="Stam W.T."/>
            <person name="Tice H."/>
            <person name="Bornberg-Bauer E."/>
            <person name="Green P.J."/>
            <person name="Pearson G.A."/>
            <person name="Procaccini G."/>
            <person name="Duarte C.M."/>
            <person name="Schmutz J."/>
            <person name="Reusch T.B.H."/>
            <person name="Van de Peer Y."/>
        </authorList>
    </citation>
    <scope>NUCLEOTIDE SEQUENCE [LARGE SCALE GENOMIC DNA]</scope>
    <source>
        <strain evidence="4">cv. Finnish</strain>
    </source>
</reference>
<name>A0A0K9NZ23_ZOSMR</name>
<proteinExistence type="inferred from homology"/>
<dbReference type="AlphaFoldDB" id="A0A0K9NZ23"/>
<organism evidence="3 4">
    <name type="scientific">Zostera marina</name>
    <name type="common">Eelgrass</name>
    <dbReference type="NCBI Taxonomy" id="29655"/>
    <lineage>
        <taxon>Eukaryota</taxon>
        <taxon>Viridiplantae</taxon>
        <taxon>Streptophyta</taxon>
        <taxon>Embryophyta</taxon>
        <taxon>Tracheophyta</taxon>
        <taxon>Spermatophyta</taxon>
        <taxon>Magnoliopsida</taxon>
        <taxon>Liliopsida</taxon>
        <taxon>Zosteraceae</taxon>
        <taxon>Zostera</taxon>
    </lineage>
</organism>
<keyword evidence="2" id="KW-0812">Transmembrane</keyword>
<feature type="transmembrane region" description="Helical" evidence="2">
    <location>
        <begin position="29"/>
        <end position="48"/>
    </location>
</feature>
<dbReference type="EMBL" id="LFYR01001415">
    <property type="protein sequence ID" value="KMZ62071.1"/>
    <property type="molecule type" value="Genomic_DNA"/>
</dbReference>
<dbReference type="STRING" id="29655.A0A0K9NZ23"/>
<feature type="transmembrane region" description="Helical" evidence="2">
    <location>
        <begin position="54"/>
        <end position="77"/>
    </location>
</feature>
<evidence type="ECO:0000256" key="1">
    <source>
        <dbReference type="ARBA" id="ARBA00008572"/>
    </source>
</evidence>
<comment type="similarity">
    <text evidence="1">Belongs to the amino acid-polyamine-organocation (APC) superfamily. Cationic amino acid transporter (CAT) (TC 2.A.3.3) family.</text>
</comment>
<dbReference type="PANTHER" id="PTHR43243">
    <property type="entry name" value="INNER MEMBRANE TRANSPORTER YGJI-RELATED"/>
    <property type="match status" value="1"/>
</dbReference>